<dbReference type="InterPro" id="IPR036259">
    <property type="entry name" value="MFS_trans_sf"/>
</dbReference>
<feature type="transmembrane region" description="Helical" evidence="6">
    <location>
        <begin position="344"/>
        <end position="364"/>
    </location>
</feature>
<gene>
    <name evidence="8" type="primary">yeaN_1</name>
    <name evidence="8" type="ORF">NCTC11048_00507</name>
</gene>
<feature type="transmembrane region" description="Helical" evidence="6">
    <location>
        <begin position="104"/>
        <end position="123"/>
    </location>
</feature>
<evidence type="ECO:0000256" key="3">
    <source>
        <dbReference type="ARBA" id="ARBA00022692"/>
    </source>
</evidence>
<organism evidence="8 9">
    <name type="scientific">Staphylococcus intermedius NCTC 11048</name>
    <dbReference type="NCBI Taxonomy" id="1141106"/>
    <lineage>
        <taxon>Bacteria</taxon>
        <taxon>Bacillati</taxon>
        <taxon>Bacillota</taxon>
        <taxon>Bacilli</taxon>
        <taxon>Bacillales</taxon>
        <taxon>Staphylococcaceae</taxon>
        <taxon>Staphylococcus</taxon>
        <taxon>Staphylococcus intermedius group</taxon>
    </lineage>
</organism>
<dbReference type="PROSITE" id="PS50850">
    <property type="entry name" value="MFS"/>
    <property type="match status" value="1"/>
</dbReference>
<dbReference type="InterPro" id="IPR052524">
    <property type="entry name" value="MFS_Cyanate_Porter"/>
</dbReference>
<evidence type="ECO:0000256" key="2">
    <source>
        <dbReference type="ARBA" id="ARBA00022448"/>
    </source>
</evidence>
<feature type="transmembrane region" description="Helical" evidence="6">
    <location>
        <begin position="12"/>
        <end position="31"/>
    </location>
</feature>
<dbReference type="Gene3D" id="1.20.1250.20">
    <property type="entry name" value="MFS general substrate transporter like domains"/>
    <property type="match status" value="2"/>
</dbReference>
<dbReference type="RefSeq" id="WP_019168811.1">
    <property type="nucleotide sequence ID" value="NZ_CAIB01000176.1"/>
</dbReference>
<feature type="transmembrane region" description="Helical" evidence="6">
    <location>
        <begin position="166"/>
        <end position="186"/>
    </location>
</feature>
<evidence type="ECO:0000259" key="7">
    <source>
        <dbReference type="PROSITE" id="PS50850"/>
    </source>
</evidence>
<dbReference type="InterPro" id="IPR011701">
    <property type="entry name" value="MFS"/>
</dbReference>
<sequence length="405" mass="44273">MEKKTYIFRIQDHWWIVIGIILVASTLRAPLTSVGPVIEGIKGGLHINNALAGLLTTIPLVIFGMVSLFVARTMAHMSMANLVTCAMLLLIVGLMIRILGTIEFFIVGTMIIGVAIAYGNVILPSYAKWLFPTQIGMITGIYSATMNFTAGLGGGLSYPLSQIGSLGYKASLGFWILLCICALIVWRKHNSRLSIDQFTPSKNESKKRSVQRLKVSRTPLAWAIALTMGFQSMIFYVVVAWLPSIVIDRGLSPSAAGYYFMLNQFAQVPMTFTFPIIASKMKSQSTLVWIIFILYMAGFITLLTLPVSLLFVSMIILGLSLGAAFSICMTFFSIRANTSDGSVALSGFGQSIGYIVAASGPFVIGTIHDIANGWRIPLILVMMMACGFLFVGLISSKDRYIEEYL</sequence>
<accession>A0A380G5H2</accession>
<protein>
    <submittedName>
        <fullName evidence="8">Transporter, major facilitator family protein</fullName>
    </submittedName>
</protein>
<dbReference type="EMBL" id="UHDP01000003">
    <property type="protein sequence ID" value="SUM45523.1"/>
    <property type="molecule type" value="Genomic_DNA"/>
</dbReference>
<feature type="transmembrane region" description="Helical" evidence="6">
    <location>
        <begin position="51"/>
        <end position="71"/>
    </location>
</feature>
<dbReference type="Proteomes" id="UP000255549">
    <property type="component" value="Unassembled WGS sequence"/>
</dbReference>
<dbReference type="CDD" id="cd17339">
    <property type="entry name" value="MFS_NIMT_CynX_like"/>
    <property type="match status" value="1"/>
</dbReference>
<keyword evidence="9" id="KW-1185">Reference proteome</keyword>
<dbReference type="GO" id="GO:0022857">
    <property type="term" value="F:transmembrane transporter activity"/>
    <property type="evidence" value="ECO:0007669"/>
    <property type="project" value="InterPro"/>
</dbReference>
<feature type="transmembrane region" description="Helical" evidence="6">
    <location>
        <begin position="220"/>
        <end position="243"/>
    </location>
</feature>
<keyword evidence="3 6" id="KW-0812">Transmembrane</keyword>
<evidence type="ECO:0000313" key="9">
    <source>
        <dbReference type="Proteomes" id="UP000255549"/>
    </source>
</evidence>
<dbReference type="OrthoDB" id="9797740at2"/>
<feature type="transmembrane region" description="Helical" evidence="6">
    <location>
        <begin position="78"/>
        <end position="98"/>
    </location>
</feature>
<dbReference type="GO" id="GO:0005886">
    <property type="term" value="C:plasma membrane"/>
    <property type="evidence" value="ECO:0007669"/>
    <property type="project" value="UniProtKB-SubCell"/>
</dbReference>
<feature type="domain" description="Major facilitator superfamily (MFS) profile" evidence="7">
    <location>
        <begin position="217"/>
        <end position="405"/>
    </location>
</feature>
<dbReference type="AlphaFoldDB" id="A0A380G5H2"/>
<proteinExistence type="predicted"/>
<keyword evidence="5 6" id="KW-0472">Membrane</keyword>
<evidence type="ECO:0000256" key="4">
    <source>
        <dbReference type="ARBA" id="ARBA00022989"/>
    </source>
</evidence>
<keyword evidence="2" id="KW-0813">Transport</keyword>
<dbReference type="SUPFAM" id="SSF103473">
    <property type="entry name" value="MFS general substrate transporter"/>
    <property type="match status" value="1"/>
</dbReference>
<feature type="transmembrane region" description="Helical" evidence="6">
    <location>
        <begin position="286"/>
        <end position="305"/>
    </location>
</feature>
<evidence type="ECO:0000256" key="1">
    <source>
        <dbReference type="ARBA" id="ARBA00004651"/>
    </source>
</evidence>
<dbReference type="Pfam" id="PF07690">
    <property type="entry name" value="MFS_1"/>
    <property type="match status" value="1"/>
</dbReference>
<feature type="transmembrane region" description="Helical" evidence="6">
    <location>
        <begin position="311"/>
        <end position="332"/>
    </location>
</feature>
<comment type="subcellular location">
    <subcellularLocation>
        <location evidence="1">Cell membrane</location>
        <topology evidence="1">Multi-pass membrane protein</topology>
    </subcellularLocation>
</comment>
<feature type="transmembrane region" description="Helical" evidence="6">
    <location>
        <begin position="376"/>
        <end position="395"/>
    </location>
</feature>
<evidence type="ECO:0000256" key="5">
    <source>
        <dbReference type="ARBA" id="ARBA00023136"/>
    </source>
</evidence>
<feature type="transmembrane region" description="Helical" evidence="6">
    <location>
        <begin position="255"/>
        <end position="274"/>
    </location>
</feature>
<keyword evidence="4 6" id="KW-1133">Transmembrane helix</keyword>
<dbReference type="PANTHER" id="PTHR23523:SF2">
    <property type="entry name" value="2-NITROIMIDAZOLE TRANSPORTER"/>
    <property type="match status" value="1"/>
</dbReference>
<reference evidence="8 9" key="1">
    <citation type="submission" date="2018-06" db="EMBL/GenBank/DDBJ databases">
        <authorList>
            <consortium name="Pathogen Informatics"/>
            <person name="Doyle S."/>
        </authorList>
    </citation>
    <scope>NUCLEOTIDE SEQUENCE [LARGE SCALE GENOMIC DNA]</scope>
    <source>
        <strain evidence="9">NCTC 11048</strain>
    </source>
</reference>
<dbReference type="PANTHER" id="PTHR23523">
    <property type="match status" value="1"/>
</dbReference>
<evidence type="ECO:0000256" key="6">
    <source>
        <dbReference type="SAM" id="Phobius"/>
    </source>
</evidence>
<feature type="transmembrane region" description="Helical" evidence="6">
    <location>
        <begin position="135"/>
        <end position="160"/>
    </location>
</feature>
<dbReference type="InterPro" id="IPR020846">
    <property type="entry name" value="MFS_dom"/>
</dbReference>
<dbReference type="STRING" id="1141106.GCA_000308095_00934"/>
<name>A0A380G5H2_STAIN</name>
<evidence type="ECO:0000313" key="8">
    <source>
        <dbReference type="EMBL" id="SUM45523.1"/>
    </source>
</evidence>